<name>A0A2V1DKX9_9PLEO</name>
<proteinExistence type="predicted"/>
<dbReference type="SUPFAM" id="SSF56112">
    <property type="entry name" value="Protein kinase-like (PK-like)"/>
    <property type="match status" value="1"/>
</dbReference>
<dbReference type="InterPro" id="IPR011009">
    <property type="entry name" value="Kinase-like_dom_sf"/>
</dbReference>
<gene>
    <name evidence="1" type="ORF">DM02DRAFT_643405</name>
</gene>
<accession>A0A2V1DKX9</accession>
<dbReference type="STRING" id="97972.A0A2V1DKX9"/>
<dbReference type="Proteomes" id="UP000244855">
    <property type="component" value="Unassembled WGS sequence"/>
</dbReference>
<reference evidence="1 2" key="1">
    <citation type="journal article" date="2018" name="Sci. Rep.">
        <title>Comparative genomics provides insights into the lifestyle and reveals functional heterogeneity of dark septate endophytic fungi.</title>
        <authorList>
            <person name="Knapp D.G."/>
            <person name="Nemeth J.B."/>
            <person name="Barry K."/>
            <person name="Hainaut M."/>
            <person name="Henrissat B."/>
            <person name="Johnson J."/>
            <person name="Kuo A."/>
            <person name="Lim J.H.P."/>
            <person name="Lipzen A."/>
            <person name="Nolan M."/>
            <person name="Ohm R.A."/>
            <person name="Tamas L."/>
            <person name="Grigoriev I.V."/>
            <person name="Spatafora J.W."/>
            <person name="Nagy L.G."/>
            <person name="Kovacs G.M."/>
        </authorList>
    </citation>
    <scope>NUCLEOTIDE SEQUENCE [LARGE SCALE GENOMIC DNA]</scope>
    <source>
        <strain evidence="1 2">DSE2036</strain>
    </source>
</reference>
<keyword evidence="2" id="KW-1185">Reference proteome</keyword>
<dbReference type="OrthoDB" id="2906425at2759"/>
<protein>
    <recommendedName>
        <fullName evidence="3">Aminoglycoside phosphotransferase domain-containing protein</fullName>
    </recommendedName>
</protein>
<evidence type="ECO:0008006" key="3">
    <source>
        <dbReference type="Google" id="ProtNLM"/>
    </source>
</evidence>
<dbReference type="AlphaFoldDB" id="A0A2V1DKX9"/>
<organism evidence="1 2">
    <name type="scientific">Periconia macrospinosa</name>
    <dbReference type="NCBI Taxonomy" id="97972"/>
    <lineage>
        <taxon>Eukaryota</taxon>
        <taxon>Fungi</taxon>
        <taxon>Dikarya</taxon>
        <taxon>Ascomycota</taxon>
        <taxon>Pezizomycotina</taxon>
        <taxon>Dothideomycetes</taxon>
        <taxon>Pleosporomycetidae</taxon>
        <taxon>Pleosporales</taxon>
        <taxon>Massarineae</taxon>
        <taxon>Periconiaceae</taxon>
        <taxon>Periconia</taxon>
    </lineage>
</organism>
<dbReference type="EMBL" id="KZ805406">
    <property type="protein sequence ID" value="PVH98770.1"/>
    <property type="molecule type" value="Genomic_DNA"/>
</dbReference>
<sequence>MSITNQIASAQKEKKLYRYYYRKCSLRPNEWQENTNIPVPTLQACFEDDQAAYLVTSYAEGVGMDSLRRDQQAIVAQELETHIKTLHSLRGSKLGGVSGHVILPHMLMIKTDEYVFCHNNLSQYNVIEYAGFFPEKFEAPFYKRPGPSGAIDGEEDDTDKLLEFIWGQRVK</sequence>
<evidence type="ECO:0000313" key="1">
    <source>
        <dbReference type="EMBL" id="PVH98770.1"/>
    </source>
</evidence>
<evidence type="ECO:0000313" key="2">
    <source>
        <dbReference type="Proteomes" id="UP000244855"/>
    </source>
</evidence>